<dbReference type="InterPro" id="IPR036322">
    <property type="entry name" value="WD40_repeat_dom_sf"/>
</dbReference>
<dbReference type="SMART" id="SM00320">
    <property type="entry name" value="WD40"/>
    <property type="match status" value="2"/>
</dbReference>
<dbReference type="Gene3D" id="3.40.50.300">
    <property type="entry name" value="P-loop containing nucleotide triphosphate hydrolases"/>
    <property type="match status" value="1"/>
</dbReference>
<keyword evidence="1 3" id="KW-0853">WD repeat</keyword>
<dbReference type="InterPro" id="IPR010730">
    <property type="entry name" value="HET"/>
</dbReference>
<dbReference type="InterPro" id="IPR001680">
    <property type="entry name" value="WD40_rpt"/>
</dbReference>
<dbReference type="InterPro" id="IPR015943">
    <property type="entry name" value="WD40/YVTN_repeat-like_dom_sf"/>
</dbReference>
<dbReference type="AlphaFoldDB" id="A0A2J6QPA7"/>
<feature type="repeat" description="WD" evidence="3">
    <location>
        <begin position="802"/>
        <end position="843"/>
    </location>
</feature>
<dbReference type="Pfam" id="PF00400">
    <property type="entry name" value="WD40"/>
    <property type="match status" value="2"/>
</dbReference>
<name>A0A2J6QPA7_9HELO</name>
<dbReference type="STRING" id="1745343.A0A2J6QPA7"/>
<evidence type="ECO:0000259" key="5">
    <source>
        <dbReference type="Pfam" id="PF24883"/>
    </source>
</evidence>
<dbReference type="PROSITE" id="PS00678">
    <property type="entry name" value="WD_REPEATS_1"/>
    <property type="match status" value="1"/>
</dbReference>
<feature type="domain" description="Nephrocystin 3-like N-terminal" evidence="5">
    <location>
        <begin position="245"/>
        <end position="405"/>
    </location>
</feature>
<sequence>MLSFRTHGGADTEEVIYRDLIDGTGKDKIGYEKLRFCGEQARYDSLQYFWVDTCCIDKSNNTELAEAINSMFRWYRNAAKCYVYLPDISSPGIDIGDKSDHLLWEMAFRTSRWFTRGWTLQELIAPISVEFFSQNRKLLGDKKSLERQICEITRIPSKALRGSPLSDFNQAYSLLGIFDIYMPLIYGEGKEHALERLREIINKHSKGLYSDILHHLPYTVEALFNSYTKQDSPTCLPNTRVSLLEEIYNWVDSEDERYIFWLNGLAGTGKSTIARTVARRYFEQKRLGASFFFSRGGEDIGHAGKFFTSIAVHLTRNAPSLRPYISEATEEQIDITNHSLRDQWRQLVIRPLLRLDKRLSPSSYLLVIDTLDECDNEDHIRTILQLLAEARSLTAVRLRVFLTSRPEVPIRHGIRAIPQAEHQDFVLHNIQPMIINHDLSLFLEYHLGIIGQEWTLGPKWPGEEVLRQLVVHASGLFIWAVTACRFIHEGEEFAEDRLDEILEGTGLESTPEQHLDQIYITVLQSSIPTTLRPPEKVRLRARQRRILGSIAILFSPLSATSLAKVISISGTQVTQTLERLQATLDIPKDIAGLFRLHHPSFRDFLLNKDRYREFWVDEKEAHQNLAAKCMQLMSQTLKKDICEMHTPGSQTSQVENSWIKKCLPPEVQYACLYWVQHLQRGGSHIRDSEEAYQFLQAHLLHWLEALGWMGKASEGIQAILSLEAYIPFNNSPDLYTFIHDAKRFALYNRSVIEKVPLQLYCSALVFAPENSIIRRKFKGYIPNWIQLKPKVQAHWNAAQQTLEGHTDYVSSVAFSPDGKQVVSGSGDRTVRLWDAATGALQQTLKGHTDDITSVAFSPDGKLLPSLQVSNYWVVEGDTNILWLPPDYRETRSATWNKRLVIGHSSGRISFFCFKKGAKLIV</sequence>
<dbReference type="SUPFAM" id="SSF50978">
    <property type="entry name" value="WD40 repeat-like"/>
    <property type="match status" value="1"/>
</dbReference>
<dbReference type="InterPro" id="IPR056884">
    <property type="entry name" value="NPHP3-like_N"/>
</dbReference>
<dbReference type="Pfam" id="PF24883">
    <property type="entry name" value="NPHP3_N"/>
    <property type="match status" value="1"/>
</dbReference>
<dbReference type="Proteomes" id="UP000235672">
    <property type="component" value="Unassembled WGS sequence"/>
</dbReference>
<dbReference type="PANTHER" id="PTHR10622:SF11">
    <property type="entry name" value="HET-DOMAIN-CONTAINING PROTEIN"/>
    <property type="match status" value="1"/>
</dbReference>
<reference evidence="6 7" key="1">
    <citation type="submission" date="2016-05" db="EMBL/GenBank/DDBJ databases">
        <title>A degradative enzymes factory behind the ericoid mycorrhizal symbiosis.</title>
        <authorList>
            <consortium name="DOE Joint Genome Institute"/>
            <person name="Martino E."/>
            <person name="Morin E."/>
            <person name="Grelet G."/>
            <person name="Kuo A."/>
            <person name="Kohler A."/>
            <person name="Daghino S."/>
            <person name="Barry K."/>
            <person name="Choi C."/>
            <person name="Cichocki N."/>
            <person name="Clum A."/>
            <person name="Copeland A."/>
            <person name="Hainaut M."/>
            <person name="Haridas S."/>
            <person name="Labutti K."/>
            <person name="Lindquist E."/>
            <person name="Lipzen A."/>
            <person name="Khouja H.-R."/>
            <person name="Murat C."/>
            <person name="Ohm R."/>
            <person name="Olson A."/>
            <person name="Spatafora J."/>
            <person name="Veneault-Fourrey C."/>
            <person name="Henrissat B."/>
            <person name="Grigoriev I."/>
            <person name="Martin F."/>
            <person name="Perotto S."/>
        </authorList>
    </citation>
    <scope>NUCLEOTIDE SEQUENCE [LARGE SCALE GENOMIC DNA]</scope>
    <source>
        <strain evidence="6 7">UAMH 7357</strain>
    </source>
</reference>
<dbReference type="InterPro" id="IPR027417">
    <property type="entry name" value="P-loop_NTPase"/>
</dbReference>
<dbReference type="OrthoDB" id="674604at2759"/>
<dbReference type="PANTHER" id="PTHR10622">
    <property type="entry name" value="HET DOMAIN-CONTAINING PROTEIN"/>
    <property type="match status" value="1"/>
</dbReference>
<evidence type="ECO:0000256" key="3">
    <source>
        <dbReference type="PROSITE-ProRule" id="PRU00221"/>
    </source>
</evidence>
<dbReference type="InterPro" id="IPR019775">
    <property type="entry name" value="WD40_repeat_CS"/>
</dbReference>
<dbReference type="Pfam" id="PF06985">
    <property type="entry name" value="HET"/>
    <property type="match status" value="1"/>
</dbReference>
<evidence type="ECO:0000256" key="1">
    <source>
        <dbReference type="ARBA" id="ARBA00022574"/>
    </source>
</evidence>
<dbReference type="EMBL" id="KZ613464">
    <property type="protein sequence ID" value="PMD28100.1"/>
    <property type="molecule type" value="Genomic_DNA"/>
</dbReference>
<dbReference type="SUPFAM" id="SSF52540">
    <property type="entry name" value="P-loop containing nucleoside triphosphate hydrolases"/>
    <property type="match status" value="1"/>
</dbReference>
<organism evidence="6 7">
    <name type="scientific">Hyaloscypha hepaticicola</name>
    <dbReference type="NCBI Taxonomy" id="2082293"/>
    <lineage>
        <taxon>Eukaryota</taxon>
        <taxon>Fungi</taxon>
        <taxon>Dikarya</taxon>
        <taxon>Ascomycota</taxon>
        <taxon>Pezizomycotina</taxon>
        <taxon>Leotiomycetes</taxon>
        <taxon>Helotiales</taxon>
        <taxon>Hyaloscyphaceae</taxon>
        <taxon>Hyaloscypha</taxon>
    </lineage>
</organism>
<protein>
    <submittedName>
        <fullName evidence="6">HET-domain-containing protein</fullName>
    </submittedName>
</protein>
<keyword evidence="2" id="KW-0677">Repeat</keyword>
<dbReference type="PROSITE" id="PS50294">
    <property type="entry name" value="WD_REPEATS_REGION"/>
    <property type="match status" value="1"/>
</dbReference>
<evidence type="ECO:0000313" key="7">
    <source>
        <dbReference type="Proteomes" id="UP000235672"/>
    </source>
</evidence>
<feature type="domain" description="Heterokaryon incompatibility" evidence="4">
    <location>
        <begin position="40"/>
        <end position="87"/>
    </location>
</feature>
<dbReference type="PROSITE" id="PS50082">
    <property type="entry name" value="WD_REPEATS_2"/>
    <property type="match status" value="1"/>
</dbReference>
<accession>A0A2J6QPA7</accession>
<evidence type="ECO:0000256" key="2">
    <source>
        <dbReference type="ARBA" id="ARBA00022737"/>
    </source>
</evidence>
<keyword evidence="7" id="KW-1185">Reference proteome</keyword>
<dbReference type="Gene3D" id="2.130.10.10">
    <property type="entry name" value="YVTN repeat-like/Quinoprotein amine dehydrogenase"/>
    <property type="match status" value="1"/>
</dbReference>
<proteinExistence type="predicted"/>
<gene>
    <name evidence="6" type="ORF">NA56DRAFT_683574</name>
</gene>
<evidence type="ECO:0000259" key="4">
    <source>
        <dbReference type="Pfam" id="PF06985"/>
    </source>
</evidence>
<evidence type="ECO:0000313" key="6">
    <source>
        <dbReference type="EMBL" id="PMD28100.1"/>
    </source>
</evidence>